<comment type="caution">
    <text evidence="1">The sequence shown here is derived from an EMBL/GenBank/DDBJ whole genome shotgun (WGS) entry which is preliminary data.</text>
</comment>
<dbReference type="Proteomes" id="UP001293718">
    <property type="component" value="Unassembled WGS sequence"/>
</dbReference>
<accession>A0ABU5ILD6</accession>
<keyword evidence="2" id="KW-1185">Reference proteome</keyword>
<evidence type="ECO:0000313" key="1">
    <source>
        <dbReference type="EMBL" id="MDZ5459709.1"/>
    </source>
</evidence>
<organism evidence="1 2">
    <name type="scientific">Azohydromonas lata</name>
    <dbReference type="NCBI Taxonomy" id="45677"/>
    <lineage>
        <taxon>Bacteria</taxon>
        <taxon>Pseudomonadati</taxon>
        <taxon>Pseudomonadota</taxon>
        <taxon>Betaproteobacteria</taxon>
        <taxon>Burkholderiales</taxon>
        <taxon>Sphaerotilaceae</taxon>
        <taxon>Azohydromonas</taxon>
    </lineage>
</organism>
<protein>
    <submittedName>
        <fullName evidence="1">Uncharacterized protein</fullName>
    </submittedName>
</protein>
<gene>
    <name evidence="1" type="ORF">SM757_24320</name>
</gene>
<proteinExistence type="predicted"/>
<reference evidence="1 2" key="1">
    <citation type="submission" date="2023-11" db="EMBL/GenBank/DDBJ databases">
        <title>Draft genome of Azohydromonas lata strain H1 (DSM1123), a polyhydroxyalkanoate producer.</title>
        <authorList>
            <person name="Traversa D."/>
            <person name="D'Addabbo P."/>
            <person name="Pazzani C."/>
            <person name="Manzari C."/>
            <person name="Chiara M."/>
            <person name="Scrascia M."/>
        </authorList>
    </citation>
    <scope>NUCLEOTIDE SEQUENCE [LARGE SCALE GENOMIC DNA]</scope>
    <source>
        <strain evidence="1 2">H1</strain>
    </source>
</reference>
<evidence type="ECO:0000313" key="2">
    <source>
        <dbReference type="Proteomes" id="UP001293718"/>
    </source>
</evidence>
<dbReference type="EMBL" id="JAXOJX010000049">
    <property type="protein sequence ID" value="MDZ5459709.1"/>
    <property type="molecule type" value="Genomic_DNA"/>
</dbReference>
<dbReference type="RefSeq" id="WP_322467377.1">
    <property type="nucleotide sequence ID" value="NZ_JAXOJX010000049.1"/>
</dbReference>
<name>A0ABU5ILD6_9BURK</name>
<sequence length="136" mass="14763">MSASQAPELLQAFYTRLSRRYGAPGVCLIDFPGRWMVFRTSDLAAGMERALIDVEPPQDHSTEDLAELESRAAFAVGEGHDATLVVMNRIHRASAPPVLTLSMWNLEHPVALTGDIELDAAGTPVRIGLPDALPRS</sequence>